<name>A0A6C6Z9B6_SALPB</name>
<reference evidence="1 2" key="1">
    <citation type="submission" date="2007-11" db="EMBL/GenBank/DDBJ databases">
        <authorList>
            <consortium name="The Salmonella enterica serovar Paratyphi B Genome Sequencing Project"/>
            <person name="McClelland M."/>
            <person name="Sanderson E.K."/>
            <person name="Porwollik S."/>
            <person name="Spieth J."/>
            <person name="Clifton W.S."/>
            <person name="Fulton R."/>
            <person name="Cordes M."/>
            <person name="Wollam A."/>
            <person name="Shah N."/>
            <person name="Pepin K."/>
            <person name="Bhonagiri V."/>
            <person name="Nash W."/>
            <person name="Johnson M."/>
            <person name="Thiruvilangam P."/>
            <person name="Wilson R."/>
        </authorList>
    </citation>
    <scope>NUCLEOTIDE SEQUENCE [LARGE SCALE GENOMIC DNA]</scope>
    <source>
        <strain evidence="2">ATCC BAA-1250 / SPB7</strain>
    </source>
</reference>
<dbReference type="AlphaFoldDB" id="A0A6C6Z9B6"/>
<organism evidence="1 2">
    <name type="scientific">Salmonella paratyphi B (strain ATCC BAA-1250 / SPB7)</name>
    <dbReference type="NCBI Taxonomy" id="1016998"/>
    <lineage>
        <taxon>Bacteria</taxon>
        <taxon>Pseudomonadati</taxon>
        <taxon>Pseudomonadota</taxon>
        <taxon>Gammaproteobacteria</taxon>
        <taxon>Enterobacterales</taxon>
        <taxon>Enterobacteriaceae</taxon>
        <taxon>Salmonella</taxon>
    </lineage>
</organism>
<protein>
    <submittedName>
        <fullName evidence="1">Uncharacterized protein</fullName>
    </submittedName>
</protein>
<dbReference type="KEGG" id="spq:SPAB_04993"/>
<evidence type="ECO:0000313" key="1">
    <source>
        <dbReference type="EMBL" id="ABX70285.1"/>
    </source>
</evidence>
<gene>
    <name evidence="1" type="ordered locus">SPAB_04993</name>
</gene>
<dbReference type="Proteomes" id="UP000008556">
    <property type="component" value="Chromosome"/>
</dbReference>
<evidence type="ECO:0000313" key="2">
    <source>
        <dbReference type="Proteomes" id="UP000008556"/>
    </source>
</evidence>
<proteinExistence type="predicted"/>
<sequence>MKMGKLGCVRFWKAARKNKNRSRNNYFLVSLRCMLFEK</sequence>
<dbReference type="EMBL" id="CP000886">
    <property type="protein sequence ID" value="ABX70285.1"/>
    <property type="molecule type" value="Genomic_DNA"/>
</dbReference>
<accession>A0A6C6Z9B6</accession>